<evidence type="ECO:0000256" key="1">
    <source>
        <dbReference type="SAM" id="Phobius"/>
    </source>
</evidence>
<keyword evidence="1" id="KW-1133">Transmembrane helix</keyword>
<organism evidence="2 3">
    <name type="scientific">Vibrio alginolyticus (strain ATCC 17749 / DSM 2171 / NBRC 15630 / NCIMB 1903 / NCTC 12160 / XII-53)</name>
    <dbReference type="NCBI Taxonomy" id="1219076"/>
    <lineage>
        <taxon>Bacteria</taxon>
        <taxon>Pseudomonadati</taxon>
        <taxon>Pseudomonadota</taxon>
        <taxon>Gammaproteobacteria</taxon>
        <taxon>Vibrionales</taxon>
        <taxon>Vibrionaceae</taxon>
        <taxon>Vibrio</taxon>
    </lineage>
</organism>
<evidence type="ECO:0008006" key="4">
    <source>
        <dbReference type="Google" id="ProtNLM"/>
    </source>
</evidence>
<evidence type="ECO:0000313" key="3">
    <source>
        <dbReference type="Proteomes" id="UP000016714"/>
    </source>
</evidence>
<protein>
    <recommendedName>
        <fullName evidence="4">50S ribosomal protein L33</fullName>
    </recommendedName>
</protein>
<keyword evidence="1" id="KW-0812">Transmembrane</keyword>
<reference evidence="2 3" key="1">
    <citation type="journal article" date="2015" name="Genome Announc.">
        <title>Complete genome sequence of Vibrio alginolyticus ATCC 17749.</title>
        <authorList>
            <person name="Liu X.F."/>
            <person name="Cao Y."/>
            <person name="Zhang H.L."/>
            <person name="Chen Y.J."/>
            <person name="Hu C.J."/>
        </authorList>
    </citation>
    <scope>NUCLEOTIDE SEQUENCE [LARGE SCALE GENOMIC DNA]</scope>
    <source>
        <strain evidence="3">ATCC 17749 / DSM 2171 / NBRC 15630 / NCIMB 1903 / NCTC 12160 / XII-53</strain>
    </source>
</reference>
<name>A0A2I3CDI8_VIBAX</name>
<gene>
    <name evidence="2" type="ORF">N646_2376</name>
</gene>
<accession>A0A2I3CDI8</accession>
<feature type="transmembrane region" description="Helical" evidence="1">
    <location>
        <begin position="12"/>
        <end position="34"/>
    </location>
</feature>
<proteinExistence type="predicted"/>
<evidence type="ECO:0000313" key="2">
    <source>
        <dbReference type="EMBL" id="AGV18188.1"/>
    </source>
</evidence>
<sequence length="160" mass="19160">MVMRVSPARRRRWNNILILGIIAFIVILNAPMWIKTYLLTDQADPYPNVLRSDYTVESLYYSGWEFELHDGRWQSNIKVDAPISELVSRWQSLEGTELTSEQYDHLKPNLTVPETVEVWYQDLEEPQRVTFFRLPDFWLFKTWQDKWVAISVDENYLMPE</sequence>
<dbReference type="EMBL" id="CP006718">
    <property type="protein sequence ID" value="AGV18188.1"/>
    <property type="molecule type" value="Genomic_DNA"/>
</dbReference>
<dbReference type="KEGG" id="vag:N646_2376"/>
<dbReference type="Proteomes" id="UP000016714">
    <property type="component" value="Chromosome 1"/>
</dbReference>
<dbReference type="AlphaFoldDB" id="A0A2I3CDI8"/>
<keyword evidence="1" id="KW-0472">Membrane</keyword>
<dbReference type="HOGENOM" id="CLU_1642151_0_0_6"/>